<dbReference type="PANTHER" id="PTHR24291">
    <property type="entry name" value="CYTOCHROME P450 FAMILY 4"/>
    <property type="match status" value="1"/>
</dbReference>
<evidence type="ECO:0000256" key="1">
    <source>
        <dbReference type="ARBA" id="ARBA00001971"/>
    </source>
</evidence>
<dbReference type="EMBL" id="LC125393">
    <property type="protein sequence ID" value="BAV93943.1"/>
    <property type="molecule type" value="mRNA"/>
</dbReference>
<evidence type="ECO:0000256" key="7">
    <source>
        <dbReference type="ARBA" id="ARBA00023033"/>
    </source>
</evidence>
<feature type="transmembrane region" description="Helical" evidence="11">
    <location>
        <begin position="6"/>
        <end position="23"/>
    </location>
</feature>
<name>A0A1J1DVQ0_9MYRI</name>
<dbReference type="GO" id="GO:0005789">
    <property type="term" value="C:endoplasmic reticulum membrane"/>
    <property type="evidence" value="ECO:0007669"/>
    <property type="project" value="UniProtKB-SubCell"/>
</dbReference>
<keyword evidence="9 10" id="KW-0479">Metal-binding</keyword>
<keyword evidence="8 11" id="KW-0472">Membrane</keyword>
<sequence>MASWLIYAAALFWGTVLAFLFKVKWIKSRKQRMLDKIPGPDYHFLFGNSFQFLRSKEEMFIYGYNATKHLRPNNIPRLWFGSSARVPCLASPAVETLLSSTKWLDKSEDYDFLHKWLGTGLLTSTGAKWQSRRKLLTPTFHFKILDDFLTVFNEQGDILTNILKEQANTAKHFDIYPFVARCTLDIICETAMGKSVNAQKNTDSEYMKAVRGMGDVMSHRSLTPWLRFKWVYRLSKYYNEEKRWLGILHGFANQVIRERQAEFKSFGPKKQEKSEDSEFYGKKRRLAFLDMLLEMAEENKLTNDDIREEVDTFMFEGHDTTAAGLAWVLYNIGRFPEVEEKLYEEIRSVLGDEPREITAGDIKNLKYLECVIKESFRLFPPVPFFGRQIKEDAEICGYKIPAGVTSMVLAYTLHRDSKYFPDPEKFDPERFFPENTVNRHPYAYVPFSAGPRNCIGQKFAMMEEKVLTAKIVQKYKIHSLHKQEEIPLLAEFVLRPMNGMWLKLENRKSH</sequence>
<evidence type="ECO:0000256" key="10">
    <source>
        <dbReference type="RuleBase" id="RU000461"/>
    </source>
</evidence>
<evidence type="ECO:0000256" key="5">
    <source>
        <dbReference type="ARBA" id="ARBA00022824"/>
    </source>
</evidence>
<accession>A0A1J1DVQ0</accession>
<dbReference type="Pfam" id="PF00067">
    <property type="entry name" value="p450"/>
    <property type="match status" value="1"/>
</dbReference>
<evidence type="ECO:0000256" key="3">
    <source>
        <dbReference type="ARBA" id="ARBA00010617"/>
    </source>
</evidence>
<dbReference type="GO" id="GO:0004497">
    <property type="term" value="F:monooxygenase activity"/>
    <property type="evidence" value="ECO:0007669"/>
    <property type="project" value="UniProtKB-KW"/>
</dbReference>
<dbReference type="GO" id="GO:0020037">
    <property type="term" value="F:heme binding"/>
    <property type="evidence" value="ECO:0007669"/>
    <property type="project" value="InterPro"/>
</dbReference>
<comment type="similarity">
    <text evidence="3 10">Belongs to the cytochrome P450 family.</text>
</comment>
<evidence type="ECO:0000313" key="12">
    <source>
        <dbReference type="EMBL" id="BAV93943.1"/>
    </source>
</evidence>
<dbReference type="SUPFAM" id="SSF48264">
    <property type="entry name" value="Cytochrome P450"/>
    <property type="match status" value="1"/>
</dbReference>
<dbReference type="PRINTS" id="PR00463">
    <property type="entry name" value="EP450I"/>
</dbReference>
<dbReference type="PROSITE" id="PS00086">
    <property type="entry name" value="CYTOCHROME_P450"/>
    <property type="match status" value="1"/>
</dbReference>
<dbReference type="InterPro" id="IPR036396">
    <property type="entry name" value="Cyt_P450_sf"/>
</dbReference>
<keyword evidence="4 9" id="KW-0349">Heme</keyword>
<feature type="binding site" description="axial binding residue" evidence="9">
    <location>
        <position position="454"/>
    </location>
    <ligand>
        <name>heme</name>
        <dbReference type="ChEBI" id="CHEBI:30413"/>
    </ligand>
    <ligandPart>
        <name>Fe</name>
        <dbReference type="ChEBI" id="CHEBI:18248"/>
    </ligandPart>
</feature>
<protein>
    <submittedName>
        <fullName evidence="12">Cytochrome P450 4GP1</fullName>
    </submittedName>
</protein>
<reference evidence="12" key="1">
    <citation type="journal article" date="2017" name="FEBS Open Bio">
        <title>A novel cytochrome P450, CYP3201B1, is involved in (R)-mandelonitrile biosynthesis in a cyanogenic millipede.</title>
        <authorList>
            <person name="Yamaguchi T."/>
            <person name="Kuwahara Y."/>
            <person name="Asano Y."/>
        </authorList>
    </citation>
    <scope>NUCLEOTIDE SEQUENCE</scope>
</reference>
<dbReference type="PANTHER" id="PTHR24291:SF189">
    <property type="entry name" value="CYTOCHROME P450 4C3-RELATED"/>
    <property type="match status" value="1"/>
</dbReference>
<keyword evidence="11" id="KW-0812">Transmembrane</keyword>
<keyword evidence="7 10" id="KW-0503">Monooxygenase</keyword>
<keyword evidence="6 9" id="KW-0408">Iron</keyword>
<dbReference type="PRINTS" id="PR00385">
    <property type="entry name" value="P450"/>
</dbReference>
<evidence type="ECO:0000256" key="8">
    <source>
        <dbReference type="ARBA" id="ARBA00023136"/>
    </source>
</evidence>
<comment type="cofactor">
    <cofactor evidence="1 9">
        <name>heme</name>
        <dbReference type="ChEBI" id="CHEBI:30413"/>
    </cofactor>
</comment>
<evidence type="ECO:0000256" key="4">
    <source>
        <dbReference type="ARBA" id="ARBA00022617"/>
    </source>
</evidence>
<evidence type="ECO:0000256" key="9">
    <source>
        <dbReference type="PIRSR" id="PIRSR602401-1"/>
    </source>
</evidence>
<proteinExistence type="evidence at transcript level"/>
<dbReference type="InterPro" id="IPR002401">
    <property type="entry name" value="Cyt_P450_E_grp-I"/>
</dbReference>
<dbReference type="GO" id="GO:0016705">
    <property type="term" value="F:oxidoreductase activity, acting on paired donors, with incorporation or reduction of molecular oxygen"/>
    <property type="evidence" value="ECO:0007669"/>
    <property type="project" value="InterPro"/>
</dbReference>
<dbReference type="Gene3D" id="1.10.630.10">
    <property type="entry name" value="Cytochrome P450"/>
    <property type="match status" value="1"/>
</dbReference>
<organism evidence="12">
    <name type="scientific">Chamberlinius hualienensis</name>
    <dbReference type="NCBI Taxonomy" id="1551368"/>
    <lineage>
        <taxon>Eukaryota</taxon>
        <taxon>Metazoa</taxon>
        <taxon>Ecdysozoa</taxon>
        <taxon>Arthropoda</taxon>
        <taxon>Myriapoda</taxon>
        <taxon>Diplopoda</taxon>
        <taxon>Helminthomorpha</taxon>
        <taxon>Polydesmida</taxon>
        <taxon>Paradoxosomatidae</taxon>
        <taxon>Chamberlinius</taxon>
    </lineage>
</organism>
<evidence type="ECO:0000256" key="2">
    <source>
        <dbReference type="ARBA" id="ARBA00004586"/>
    </source>
</evidence>
<evidence type="ECO:0000256" key="6">
    <source>
        <dbReference type="ARBA" id="ARBA00023004"/>
    </source>
</evidence>
<dbReference type="GO" id="GO:0005506">
    <property type="term" value="F:iron ion binding"/>
    <property type="evidence" value="ECO:0007669"/>
    <property type="project" value="InterPro"/>
</dbReference>
<dbReference type="InterPro" id="IPR001128">
    <property type="entry name" value="Cyt_P450"/>
</dbReference>
<keyword evidence="5" id="KW-0256">Endoplasmic reticulum</keyword>
<dbReference type="InterPro" id="IPR017972">
    <property type="entry name" value="Cyt_P450_CS"/>
</dbReference>
<keyword evidence="11" id="KW-1133">Transmembrane helix</keyword>
<comment type="subcellular location">
    <subcellularLocation>
        <location evidence="2">Endoplasmic reticulum membrane</location>
    </subcellularLocation>
</comment>
<keyword evidence="10" id="KW-0560">Oxidoreductase</keyword>
<evidence type="ECO:0000256" key="11">
    <source>
        <dbReference type="SAM" id="Phobius"/>
    </source>
</evidence>
<dbReference type="AlphaFoldDB" id="A0A1J1DVQ0"/>
<dbReference type="InterPro" id="IPR050196">
    <property type="entry name" value="Cytochrome_P450_Monoox"/>
</dbReference>
<gene>
    <name evidence="12" type="primary">cyp4gp1</name>
</gene>